<keyword evidence="1" id="KW-0805">Transcription regulation</keyword>
<comment type="caution">
    <text evidence="6">The sequence shown here is derived from an EMBL/GenBank/DDBJ whole genome shotgun (WGS) entry which is preliminary data.</text>
</comment>
<feature type="domain" description="HTH iclR-type" evidence="4">
    <location>
        <begin position="1"/>
        <end position="63"/>
    </location>
</feature>
<evidence type="ECO:0000256" key="1">
    <source>
        <dbReference type="ARBA" id="ARBA00023015"/>
    </source>
</evidence>
<evidence type="ECO:0000259" key="5">
    <source>
        <dbReference type="PROSITE" id="PS51078"/>
    </source>
</evidence>
<dbReference type="InterPro" id="IPR036388">
    <property type="entry name" value="WH-like_DNA-bd_sf"/>
</dbReference>
<keyword evidence="3" id="KW-0804">Transcription</keyword>
<dbReference type="Gene3D" id="1.10.10.10">
    <property type="entry name" value="Winged helix-like DNA-binding domain superfamily/Winged helix DNA-binding domain"/>
    <property type="match status" value="1"/>
</dbReference>
<protein>
    <submittedName>
        <fullName evidence="6">IclR family transcriptional regulator</fullName>
    </submittedName>
</protein>
<dbReference type="EMBL" id="JAAXLA010000005">
    <property type="protein sequence ID" value="NMH96531.1"/>
    <property type="molecule type" value="Genomic_DNA"/>
</dbReference>
<evidence type="ECO:0000259" key="4">
    <source>
        <dbReference type="PROSITE" id="PS51077"/>
    </source>
</evidence>
<dbReference type="Pfam" id="PF01614">
    <property type="entry name" value="IclR_C"/>
    <property type="match status" value="1"/>
</dbReference>
<evidence type="ECO:0000313" key="6">
    <source>
        <dbReference type="EMBL" id="NMH96531.1"/>
    </source>
</evidence>
<dbReference type="Gene3D" id="3.30.450.40">
    <property type="match status" value="1"/>
</dbReference>
<dbReference type="SMART" id="SM00346">
    <property type="entry name" value="HTH_ICLR"/>
    <property type="match status" value="1"/>
</dbReference>
<dbReference type="PROSITE" id="PS51077">
    <property type="entry name" value="HTH_ICLR"/>
    <property type="match status" value="1"/>
</dbReference>
<dbReference type="SUPFAM" id="SSF55781">
    <property type="entry name" value="GAF domain-like"/>
    <property type="match status" value="1"/>
</dbReference>
<dbReference type="PROSITE" id="PS51078">
    <property type="entry name" value="ICLR_ED"/>
    <property type="match status" value="1"/>
</dbReference>
<dbReference type="InterPro" id="IPR029016">
    <property type="entry name" value="GAF-like_dom_sf"/>
</dbReference>
<dbReference type="Proteomes" id="UP000820669">
    <property type="component" value="Unassembled WGS sequence"/>
</dbReference>
<dbReference type="InterPro" id="IPR036390">
    <property type="entry name" value="WH_DNA-bd_sf"/>
</dbReference>
<proteinExistence type="predicted"/>
<dbReference type="InterPro" id="IPR005471">
    <property type="entry name" value="Tscrpt_reg_IclR_N"/>
</dbReference>
<keyword evidence="2" id="KW-0238">DNA-binding</keyword>
<keyword evidence="7" id="KW-1185">Reference proteome</keyword>
<evidence type="ECO:0000256" key="3">
    <source>
        <dbReference type="ARBA" id="ARBA00023163"/>
    </source>
</evidence>
<accession>A0ABX1S4K8</accession>
<evidence type="ECO:0000313" key="7">
    <source>
        <dbReference type="Proteomes" id="UP000820669"/>
    </source>
</evidence>
<dbReference type="InterPro" id="IPR050707">
    <property type="entry name" value="HTH_MetabolicPath_Reg"/>
</dbReference>
<dbReference type="SUPFAM" id="SSF46785">
    <property type="entry name" value="Winged helix' DNA-binding domain"/>
    <property type="match status" value="1"/>
</dbReference>
<dbReference type="PANTHER" id="PTHR30136:SF35">
    <property type="entry name" value="HTH-TYPE TRANSCRIPTIONAL REGULATOR RV1719"/>
    <property type="match status" value="1"/>
</dbReference>
<organism evidence="6 7">
    <name type="scientific">Pseudonocardia acidicola</name>
    <dbReference type="NCBI Taxonomy" id="2724939"/>
    <lineage>
        <taxon>Bacteria</taxon>
        <taxon>Bacillati</taxon>
        <taxon>Actinomycetota</taxon>
        <taxon>Actinomycetes</taxon>
        <taxon>Pseudonocardiales</taxon>
        <taxon>Pseudonocardiaceae</taxon>
        <taxon>Pseudonocardia</taxon>
    </lineage>
</organism>
<reference evidence="6 7" key="1">
    <citation type="submission" date="2020-04" db="EMBL/GenBank/DDBJ databases">
        <authorList>
            <person name="Klaysubun C."/>
            <person name="Duangmal K."/>
            <person name="Lipun K."/>
        </authorList>
    </citation>
    <scope>NUCLEOTIDE SEQUENCE [LARGE SCALE GENOMIC DNA]</scope>
    <source>
        <strain evidence="6 7">K10HN5</strain>
    </source>
</reference>
<evidence type="ECO:0000256" key="2">
    <source>
        <dbReference type="ARBA" id="ARBA00023125"/>
    </source>
</evidence>
<dbReference type="InterPro" id="IPR014757">
    <property type="entry name" value="Tscrpt_reg_IclR_C"/>
</dbReference>
<gene>
    <name evidence="6" type="ORF">HF526_04235</name>
</gene>
<sequence>MQSVVRSLRVLESVAAHQPVGVAELARLLELPKSTVQRSLTTLAEMGWIEPVEGEFTRWALGPAARQLARNNIPEINLREAALGPMQALRDETNETIHLAVPEGLRWMVLVERMDSTQAVRTFNELGTRTPMHATSTGLSVLAHSPENRVEALIADGLETYSPTTIGDPAELRAELRRIRKRGYALNLRQFRPQVAAVGAAVLDRTGVPVAGICISMPDSRFQRRQVPHWGELVSKAASEISGRL</sequence>
<dbReference type="Pfam" id="PF09339">
    <property type="entry name" value="HTH_IclR"/>
    <property type="match status" value="1"/>
</dbReference>
<name>A0ABX1S4K8_9PSEU</name>
<dbReference type="PANTHER" id="PTHR30136">
    <property type="entry name" value="HELIX-TURN-HELIX TRANSCRIPTIONAL REGULATOR, ICLR FAMILY"/>
    <property type="match status" value="1"/>
</dbReference>
<feature type="domain" description="IclR-ED" evidence="5">
    <location>
        <begin position="64"/>
        <end position="245"/>
    </location>
</feature>